<keyword evidence="6" id="KW-1185">Reference proteome</keyword>
<accession>A0A4U0XY56</accession>
<dbReference type="SUPFAM" id="SSF57701">
    <property type="entry name" value="Zn2/Cys6 DNA-binding domain"/>
    <property type="match status" value="1"/>
</dbReference>
<dbReference type="Pfam" id="PF11951">
    <property type="entry name" value="Fungal_trans_2"/>
    <property type="match status" value="1"/>
</dbReference>
<proteinExistence type="predicted"/>
<protein>
    <recommendedName>
        <fullName evidence="4">Zn(2)-C6 fungal-type domain-containing protein</fullName>
    </recommendedName>
</protein>
<sequence>MAAMRARASDSSSREEDSNHGTGTGTGETPDHTSGGGGGGCGGDGKEADGKLASVGKKRTRTGCLNCRRKRRKCDEKKPTCEGCISRQEACEWGVKLSFRPENAQSMSEAHPSMRLAAAGSGRCGTFQIVDVTSEVIRDYIEEAVPDEALPRLERSGSRSLKSVQDAPILPGAGHAIPHTVTPTALEAGSYASISMPTPGSTSDPMTAPTTTPPFAPGAPTTVVTDPAGFPFLSPQISSDATSDDGIFLPGSQYLELHAQLRNRIIDTARSTVPSRLGTPDVDDTELHQRFDDGVGTDDDESRRLAALSPEQEYILWQNYIGEVAGWIDNFDINRHFELVLPVLAKSHSHLKYAILALSARQMERKEQALDYSCSLALYQHAVHLLSAALHRRTTAVLASCIVLAVLEMLSCSPKAWRRHLDGCAALIQALGLSGACGGLEQALFWVFARMDVCGGLISSERTLIPMHKWMLGSDILLDIAMMEAQDTFDMYANHVVYLLGRVIELLCSSGKWEQRHHRRSDLRDMVDYTTEWSQLFELVESWYRNRPEEVKALLVIPSDGHDPTKPFPTLLYGNGPATSGNQMYHTAALLMLKHKPARVHLAPKPRSMLWHARQICAISISNAHHGCWTNSTQPLWIAGQHMSHPSEHRAILEIYGRIERVTGWATRWRADDLRHYWGNLEE</sequence>
<evidence type="ECO:0000256" key="2">
    <source>
        <dbReference type="ARBA" id="ARBA00023242"/>
    </source>
</evidence>
<dbReference type="InterPro" id="IPR021858">
    <property type="entry name" value="Fun_TF"/>
</dbReference>
<evidence type="ECO:0000256" key="1">
    <source>
        <dbReference type="ARBA" id="ARBA00004123"/>
    </source>
</evidence>
<dbReference type="GO" id="GO:0045944">
    <property type="term" value="P:positive regulation of transcription by RNA polymerase II"/>
    <property type="evidence" value="ECO:0007669"/>
    <property type="project" value="TreeGrafter"/>
</dbReference>
<dbReference type="SMART" id="SM00066">
    <property type="entry name" value="GAL4"/>
    <property type="match status" value="1"/>
</dbReference>
<dbReference type="InterPro" id="IPR001138">
    <property type="entry name" value="Zn2Cys6_DnaBD"/>
</dbReference>
<organism evidence="5 6">
    <name type="scientific">Friedmanniomyces simplex</name>
    <dbReference type="NCBI Taxonomy" id="329884"/>
    <lineage>
        <taxon>Eukaryota</taxon>
        <taxon>Fungi</taxon>
        <taxon>Dikarya</taxon>
        <taxon>Ascomycota</taxon>
        <taxon>Pezizomycotina</taxon>
        <taxon>Dothideomycetes</taxon>
        <taxon>Dothideomycetidae</taxon>
        <taxon>Mycosphaerellales</taxon>
        <taxon>Teratosphaeriaceae</taxon>
        <taxon>Friedmanniomyces</taxon>
    </lineage>
</organism>
<dbReference type="Gene3D" id="4.10.240.10">
    <property type="entry name" value="Zn(2)-C6 fungal-type DNA-binding domain"/>
    <property type="match status" value="1"/>
</dbReference>
<dbReference type="InterPro" id="IPR036864">
    <property type="entry name" value="Zn2-C6_fun-type_DNA-bd_sf"/>
</dbReference>
<comment type="subcellular location">
    <subcellularLocation>
        <location evidence="1">Nucleus</location>
    </subcellularLocation>
</comment>
<feature type="region of interest" description="Disordered" evidence="3">
    <location>
        <begin position="276"/>
        <end position="300"/>
    </location>
</feature>
<dbReference type="GO" id="GO:0008270">
    <property type="term" value="F:zinc ion binding"/>
    <property type="evidence" value="ECO:0007669"/>
    <property type="project" value="InterPro"/>
</dbReference>
<dbReference type="PROSITE" id="PS00463">
    <property type="entry name" value="ZN2_CY6_FUNGAL_1"/>
    <property type="match status" value="1"/>
</dbReference>
<dbReference type="PANTHER" id="PTHR37534:SF4">
    <property type="entry name" value="ZN(II)2CYS6 TRANSCRIPTION FACTOR (EUROFUNG)"/>
    <property type="match status" value="1"/>
</dbReference>
<evidence type="ECO:0000259" key="4">
    <source>
        <dbReference type="PROSITE" id="PS50048"/>
    </source>
</evidence>
<dbReference type="CDD" id="cd12148">
    <property type="entry name" value="fungal_TF_MHR"/>
    <property type="match status" value="1"/>
</dbReference>
<dbReference type="OrthoDB" id="415590at2759"/>
<dbReference type="GO" id="GO:0000981">
    <property type="term" value="F:DNA-binding transcription factor activity, RNA polymerase II-specific"/>
    <property type="evidence" value="ECO:0007669"/>
    <property type="project" value="InterPro"/>
</dbReference>
<dbReference type="Pfam" id="PF00172">
    <property type="entry name" value="Zn_clus"/>
    <property type="match status" value="1"/>
</dbReference>
<dbReference type="AlphaFoldDB" id="A0A4U0XY56"/>
<dbReference type="PANTHER" id="PTHR37534">
    <property type="entry name" value="TRANSCRIPTIONAL ACTIVATOR PROTEIN UGA3"/>
    <property type="match status" value="1"/>
</dbReference>
<feature type="compositionally biased region" description="Gly residues" evidence="3">
    <location>
        <begin position="34"/>
        <end position="43"/>
    </location>
</feature>
<evidence type="ECO:0000256" key="3">
    <source>
        <dbReference type="SAM" id="MobiDB-lite"/>
    </source>
</evidence>
<gene>
    <name evidence="5" type="ORF">B0A55_01310</name>
</gene>
<evidence type="ECO:0000313" key="5">
    <source>
        <dbReference type="EMBL" id="TKA82924.1"/>
    </source>
</evidence>
<feature type="compositionally biased region" description="Low complexity" evidence="3">
    <location>
        <begin position="1"/>
        <end position="11"/>
    </location>
</feature>
<dbReference type="GO" id="GO:0000976">
    <property type="term" value="F:transcription cis-regulatory region binding"/>
    <property type="evidence" value="ECO:0007669"/>
    <property type="project" value="TreeGrafter"/>
</dbReference>
<feature type="domain" description="Zn(2)-C6 fungal-type" evidence="4">
    <location>
        <begin position="63"/>
        <end position="93"/>
    </location>
</feature>
<keyword evidence="2" id="KW-0539">Nucleus</keyword>
<dbReference type="STRING" id="329884.A0A4U0XY56"/>
<dbReference type="EMBL" id="NAJQ01000021">
    <property type="protein sequence ID" value="TKA82924.1"/>
    <property type="molecule type" value="Genomic_DNA"/>
</dbReference>
<reference evidence="5 6" key="1">
    <citation type="submission" date="2017-03" db="EMBL/GenBank/DDBJ databases">
        <title>Genomes of endolithic fungi from Antarctica.</title>
        <authorList>
            <person name="Coleine C."/>
            <person name="Masonjones S."/>
            <person name="Stajich J.E."/>
        </authorList>
    </citation>
    <scope>NUCLEOTIDE SEQUENCE [LARGE SCALE GENOMIC DNA]</scope>
    <source>
        <strain evidence="5 6">CCFEE 5184</strain>
    </source>
</reference>
<feature type="region of interest" description="Disordered" evidence="3">
    <location>
        <begin position="1"/>
        <end position="55"/>
    </location>
</feature>
<evidence type="ECO:0000313" key="6">
    <source>
        <dbReference type="Proteomes" id="UP000309340"/>
    </source>
</evidence>
<dbReference type="Proteomes" id="UP000309340">
    <property type="component" value="Unassembled WGS sequence"/>
</dbReference>
<dbReference type="PROSITE" id="PS50048">
    <property type="entry name" value="ZN2_CY6_FUNGAL_2"/>
    <property type="match status" value="1"/>
</dbReference>
<dbReference type="GO" id="GO:0005634">
    <property type="term" value="C:nucleus"/>
    <property type="evidence" value="ECO:0007669"/>
    <property type="project" value="UniProtKB-SubCell"/>
</dbReference>
<name>A0A4U0XY56_9PEZI</name>
<dbReference type="CDD" id="cd00067">
    <property type="entry name" value="GAL4"/>
    <property type="match status" value="1"/>
</dbReference>
<comment type="caution">
    <text evidence="5">The sequence shown here is derived from an EMBL/GenBank/DDBJ whole genome shotgun (WGS) entry which is preliminary data.</text>
</comment>